<sequence length="230" mass="26229">MYAIPGRFDMEEAIASRDLESMESDSSVFPSEVLSPDDLAWADSCLVDDLEPSKGWDSWSSLNRALNEVNTVRRDTSPKRLRGVTFPIGDLSTSRTPEKRADSITWTNEETEKHPDFDRLMSDESDYLRNVFLPTYREDAWDDDRSNDSESLSAMGRWEEESESREEIFKVWNLDIPAEEDADDEFINELEKAFSESPFKLTPPKGLGKNSIDDVVSSMADLSLENHVNL</sequence>
<keyword evidence="2" id="KW-1185">Reference proteome</keyword>
<evidence type="ECO:0000313" key="1">
    <source>
        <dbReference type="EMBL" id="CAI9103707.1"/>
    </source>
</evidence>
<gene>
    <name evidence="1" type="ORF">OLC1_LOCUS12806</name>
</gene>
<accession>A0AAV1DAM7</accession>
<dbReference type="PANTHER" id="PTHR36388">
    <property type="entry name" value="OS02G0469000 PROTEIN"/>
    <property type="match status" value="1"/>
</dbReference>
<proteinExistence type="predicted"/>
<reference evidence="1" key="1">
    <citation type="submission" date="2023-03" db="EMBL/GenBank/DDBJ databases">
        <authorList>
            <person name="Julca I."/>
        </authorList>
    </citation>
    <scope>NUCLEOTIDE SEQUENCE</scope>
</reference>
<name>A0AAV1DAM7_OLDCO</name>
<dbReference type="PANTHER" id="PTHR36388:SF1">
    <property type="entry name" value="OS02G0469000 PROTEIN"/>
    <property type="match status" value="1"/>
</dbReference>
<organism evidence="1 2">
    <name type="scientific">Oldenlandia corymbosa var. corymbosa</name>
    <dbReference type="NCBI Taxonomy" id="529605"/>
    <lineage>
        <taxon>Eukaryota</taxon>
        <taxon>Viridiplantae</taxon>
        <taxon>Streptophyta</taxon>
        <taxon>Embryophyta</taxon>
        <taxon>Tracheophyta</taxon>
        <taxon>Spermatophyta</taxon>
        <taxon>Magnoliopsida</taxon>
        <taxon>eudicotyledons</taxon>
        <taxon>Gunneridae</taxon>
        <taxon>Pentapetalae</taxon>
        <taxon>asterids</taxon>
        <taxon>lamiids</taxon>
        <taxon>Gentianales</taxon>
        <taxon>Rubiaceae</taxon>
        <taxon>Rubioideae</taxon>
        <taxon>Spermacoceae</taxon>
        <taxon>Hedyotis-Oldenlandia complex</taxon>
        <taxon>Oldenlandia</taxon>
    </lineage>
</organism>
<dbReference type="Proteomes" id="UP001161247">
    <property type="component" value="Chromosome 4"/>
</dbReference>
<dbReference type="EMBL" id="OX459121">
    <property type="protein sequence ID" value="CAI9103707.1"/>
    <property type="molecule type" value="Genomic_DNA"/>
</dbReference>
<dbReference type="AlphaFoldDB" id="A0AAV1DAM7"/>
<evidence type="ECO:0000313" key="2">
    <source>
        <dbReference type="Proteomes" id="UP001161247"/>
    </source>
</evidence>
<protein>
    <submittedName>
        <fullName evidence="1">OLC1v1002242C1</fullName>
    </submittedName>
</protein>